<dbReference type="PANTHER" id="PTHR24305">
    <property type="entry name" value="CYTOCHROME P450"/>
    <property type="match status" value="1"/>
</dbReference>
<evidence type="ECO:0000313" key="2">
    <source>
        <dbReference type="EMBL" id="KAK5086287.1"/>
    </source>
</evidence>
<reference evidence="2 3" key="1">
    <citation type="submission" date="2023-08" db="EMBL/GenBank/DDBJ databases">
        <title>Black Yeasts Isolated from many extreme environments.</title>
        <authorList>
            <person name="Coleine C."/>
            <person name="Stajich J.E."/>
            <person name="Selbmann L."/>
        </authorList>
    </citation>
    <scope>NUCLEOTIDE SEQUENCE [LARGE SCALE GENOMIC DNA]</scope>
    <source>
        <strain evidence="2 3">CCFEE 5885</strain>
    </source>
</reference>
<evidence type="ECO:0000313" key="3">
    <source>
        <dbReference type="Proteomes" id="UP001345013"/>
    </source>
</evidence>
<keyword evidence="3" id="KW-1185">Reference proteome</keyword>
<evidence type="ECO:0000256" key="1">
    <source>
        <dbReference type="ARBA" id="ARBA00010617"/>
    </source>
</evidence>
<proteinExistence type="inferred from homology"/>
<dbReference type="EMBL" id="JAVRRG010000096">
    <property type="protein sequence ID" value="KAK5086287.1"/>
    <property type="molecule type" value="Genomic_DNA"/>
</dbReference>
<dbReference type="Gene3D" id="1.10.630.10">
    <property type="entry name" value="Cytochrome P450"/>
    <property type="match status" value="1"/>
</dbReference>
<organism evidence="2 3">
    <name type="scientific">Lithohypha guttulata</name>
    <dbReference type="NCBI Taxonomy" id="1690604"/>
    <lineage>
        <taxon>Eukaryota</taxon>
        <taxon>Fungi</taxon>
        <taxon>Dikarya</taxon>
        <taxon>Ascomycota</taxon>
        <taxon>Pezizomycotina</taxon>
        <taxon>Eurotiomycetes</taxon>
        <taxon>Chaetothyriomycetidae</taxon>
        <taxon>Chaetothyriales</taxon>
        <taxon>Trichomeriaceae</taxon>
        <taxon>Lithohypha</taxon>
    </lineage>
</organism>
<comment type="caution">
    <text evidence="2">The sequence shown here is derived from an EMBL/GenBank/DDBJ whole genome shotgun (WGS) entry which is preliminary data.</text>
</comment>
<sequence>MAKMTGMWRNQRLLAGKWHEDVLELHKKIGRVVRIAPIELSIVDEETFRRLYGRGSRSRRTEWYNGWATDPAAPGMFATQDEKLHSFLRERVSKAYSVSTVLKYENHVQSCLDVFLRKLVQHAEAGHVINTSLWTSALAFDVVGELAFGTSFGMLDSESDVMGLCENTSQILATMANLGHYPGQAGAVRCTTLSQQWCARVMSIPTT</sequence>
<accession>A0ABR0K4Q9</accession>
<evidence type="ECO:0008006" key="4">
    <source>
        <dbReference type="Google" id="ProtNLM"/>
    </source>
</evidence>
<dbReference type="SUPFAM" id="SSF48264">
    <property type="entry name" value="Cytochrome P450"/>
    <property type="match status" value="1"/>
</dbReference>
<protein>
    <recommendedName>
        <fullName evidence="4">Cytochrome P450</fullName>
    </recommendedName>
</protein>
<dbReference type="Pfam" id="PF00067">
    <property type="entry name" value="p450"/>
    <property type="match status" value="1"/>
</dbReference>
<dbReference type="InterPro" id="IPR001128">
    <property type="entry name" value="Cyt_P450"/>
</dbReference>
<dbReference type="InterPro" id="IPR050121">
    <property type="entry name" value="Cytochrome_P450_monoxygenase"/>
</dbReference>
<gene>
    <name evidence="2" type="ORF">LTR24_006932</name>
</gene>
<dbReference type="InterPro" id="IPR036396">
    <property type="entry name" value="Cyt_P450_sf"/>
</dbReference>
<name>A0ABR0K4Q9_9EURO</name>
<dbReference type="Proteomes" id="UP001345013">
    <property type="component" value="Unassembled WGS sequence"/>
</dbReference>
<comment type="similarity">
    <text evidence="1">Belongs to the cytochrome P450 family.</text>
</comment>
<dbReference type="PANTHER" id="PTHR24305:SF166">
    <property type="entry name" value="CYTOCHROME P450 12A4, MITOCHONDRIAL-RELATED"/>
    <property type="match status" value="1"/>
</dbReference>